<proteinExistence type="inferred from homology"/>
<dbReference type="CDD" id="cd07989">
    <property type="entry name" value="LPLAT_AGPAT-like"/>
    <property type="match status" value="1"/>
</dbReference>
<name>A0A0U9HPJ0_KLENI</name>
<dbReference type="PRINTS" id="PR00979">
    <property type="entry name" value="TAFAZZIN"/>
</dbReference>
<feature type="compositionally biased region" description="Polar residues" evidence="8">
    <location>
        <begin position="295"/>
        <end position="305"/>
    </location>
</feature>
<dbReference type="SMART" id="SM00563">
    <property type="entry name" value="PlsC"/>
    <property type="match status" value="1"/>
</dbReference>
<dbReference type="InterPro" id="IPR002123">
    <property type="entry name" value="Plipid/glycerol_acylTrfase"/>
</dbReference>
<dbReference type="GO" id="GO:0006644">
    <property type="term" value="P:phospholipid metabolic process"/>
    <property type="evidence" value="ECO:0007669"/>
    <property type="project" value="InterPro"/>
</dbReference>
<evidence type="ECO:0000256" key="1">
    <source>
        <dbReference type="ARBA" id="ARBA00004370"/>
    </source>
</evidence>
<dbReference type="GO" id="GO:0016020">
    <property type="term" value="C:membrane"/>
    <property type="evidence" value="ECO:0007669"/>
    <property type="project" value="UniProtKB-SubCell"/>
</dbReference>
<keyword evidence="3 10" id="KW-0808">Transferase</keyword>
<dbReference type="OrthoDB" id="193467at2759"/>
<dbReference type="SUPFAM" id="SSF69593">
    <property type="entry name" value="Glycerol-3-phosphate (1)-acyltransferase"/>
    <property type="match status" value="1"/>
</dbReference>
<evidence type="ECO:0000256" key="4">
    <source>
        <dbReference type="ARBA" id="ARBA00023098"/>
    </source>
</evidence>
<dbReference type="PANTHER" id="PTHR12497">
    <property type="entry name" value="TAZ PROTEIN TAFAZZIN"/>
    <property type="match status" value="1"/>
</dbReference>
<keyword evidence="5" id="KW-0472">Membrane</keyword>
<evidence type="ECO:0000256" key="2">
    <source>
        <dbReference type="ARBA" id="ARBA00010524"/>
    </source>
</evidence>
<organism evidence="10 11">
    <name type="scientific">Klebsormidium nitens</name>
    <name type="common">Green alga</name>
    <name type="synonym">Ulothrix nitens</name>
    <dbReference type="NCBI Taxonomy" id="105231"/>
    <lineage>
        <taxon>Eukaryota</taxon>
        <taxon>Viridiplantae</taxon>
        <taxon>Streptophyta</taxon>
        <taxon>Klebsormidiophyceae</taxon>
        <taxon>Klebsormidiales</taxon>
        <taxon>Klebsormidiaceae</taxon>
        <taxon>Klebsormidium</taxon>
    </lineage>
</organism>
<comment type="similarity">
    <text evidence="2 7">Belongs to the taffazin family.</text>
</comment>
<keyword evidence="11" id="KW-1185">Reference proteome</keyword>
<comment type="subcellular location">
    <subcellularLocation>
        <location evidence="1">Membrane</location>
    </subcellularLocation>
</comment>
<protein>
    <recommendedName>
        <fullName evidence="7">Tafazzin family protein</fullName>
    </recommendedName>
</protein>
<dbReference type="GO" id="GO:0008374">
    <property type="term" value="F:O-acyltransferase activity"/>
    <property type="evidence" value="ECO:0000318"/>
    <property type="project" value="GO_Central"/>
</dbReference>
<evidence type="ECO:0000256" key="7">
    <source>
        <dbReference type="RuleBase" id="RU365062"/>
    </source>
</evidence>
<dbReference type="PANTHER" id="PTHR12497:SF5">
    <property type="entry name" value="N-ACYLPHOSPHATIDYLETHANOLAMINE SYNTHASE"/>
    <property type="match status" value="1"/>
</dbReference>
<feature type="region of interest" description="Disordered" evidence="8">
    <location>
        <begin position="275"/>
        <end position="305"/>
    </location>
</feature>
<evidence type="ECO:0000313" key="10">
    <source>
        <dbReference type="EMBL" id="GAQ89888.1"/>
    </source>
</evidence>
<dbReference type="STRING" id="105231.A0A0U9HPJ0"/>
<accession>A0A0U9HPJ0</accession>
<evidence type="ECO:0000256" key="3">
    <source>
        <dbReference type="ARBA" id="ARBA00022679"/>
    </source>
</evidence>
<dbReference type="InterPro" id="IPR000872">
    <property type="entry name" value="Tafazzin"/>
</dbReference>
<evidence type="ECO:0000256" key="5">
    <source>
        <dbReference type="ARBA" id="ARBA00023136"/>
    </source>
</evidence>
<keyword evidence="4" id="KW-0443">Lipid metabolism</keyword>
<dbReference type="EMBL" id="DF237522">
    <property type="protein sequence ID" value="GAQ89888.1"/>
    <property type="molecule type" value="Genomic_DNA"/>
</dbReference>
<evidence type="ECO:0000313" key="11">
    <source>
        <dbReference type="Proteomes" id="UP000054558"/>
    </source>
</evidence>
<dbReference type="Pfam" id="PF01553">
    <property type="entry name" value="Acyltransferase"/>
    <property type="match status" value="1"/>
</dbReference>
<gene>
    <name evidence="10" type="ORF">KFL_005730090</name>
</gene>
<evidence type="ECO:0000259" key="9">
    <source>
        <dbReference type="SMART" id="SM00563"/>
    </source>
</evidence>
<keyword evidence="6 10" id="KW-0012">Acyltransferase</keyword>
<dbReference type="OMA" id="WHTLFFS"/>
<evidence type="ECO:0000256" key="6">
    <source>
        <dbReference type="ARBA" id="ARBA00023315"/>
    </source>
</evidence>
<reference evidence="10 11" key="1">
    <citation type="journal article" date="2014" name="Nat. Commun.">
        <title>Klebsormidium flaccidum genome reveals primary factors for plant terrestrial adaptation.</title>
        <authorList>
            <person name="Hori K."/>
            <person name="Maruyama F."/>
            <person name="Fujisawa T."/>
            <person name="Togashi T."/>
            <person name="Yamamoto N."/>
            <person name="Seo M."/>
            <person name="Sato S."/>
            <person name="Yamada T."/>
            <person name="Mori H."/>
            <person name="Tajima N."/>
            <person name="Moriyama T."/>
            <person name="Ikeuchi M."/>
            <person name="Watanabe M."/>
            <person name="Wada H."/>
            <person name="Kobayashi K."/>
            <person name="Saito M."/>
            <person name="Masuda T."/>
            <person name="Sasaki-Sekimoto Y."/>
            <person name="Mashiguchi K."/>
            <person name="Awai K."/>
            <person name="Shimojima M."/>
            <person name="Masuda S."/>
            <person name="Iwai M."/>
            <person name="Nobusawa T."/>
            <person name="Narise T."/>
            <person name="Kondo S."/>
            <person name="Saito H."/>
            <person name="Sato R."/>
            <person name="Murakawa M."/>
            <person name="Ihara Y."/>
            <person name="Oshima-Yamada Y."/>
            <person name="Ohtaka K."/>
            <person name="Satoh M."/>
            <person name="Sonobe K."/>
            <person name="Ishii M."/>
            <person name="Ohtani R."/>
            <person name="Kanamori-Sato M."/>
            <person name="Honoki R."/>
            <person name="Miyazaki D."/>
            <person name="Mochizuki H."/>
            <person name="Umetsu J."/>
            <person name="Higashi K."/>
            <person name="Shibata D."/>
            <person name="Kamiya Y."/>
            <person name="Sato N."/>
            <person name="Nakamura Y."/>
            <person name="Tabata S."/>
            <person name="Ida S."/>
            <person name="Kurokawa K."/>
            <person name="Ohta H."/>
        </authorList>
    </citation>
    <scope>NUCLEOTIDE SEQUENCE [LARGE SCALE GENOMIC DNA]</scope>
    <source>
        <strain evidence="10 11">NIES-2285</strain>
    </source>
</reference>
<evidence type="ECO:0000256" key="8">
    <source>
        <dbReference type="SAM" id="MobiDB-lite"/>
    </source>
</evidence>
<dbReference type="Proteomes" id="UP000054558">
    <property type="component" value="Unassembled WGS sequence"/>
</dbReference>
<feature type="domain" description="Phospholipid/glycerol acyltransferase" evidence="9">
    <location>
        <begin position="81"/>
        <end position="205"/>
    </location>
</feature>
<sequence>MRTVDQQTLGSPALSELQIRAAEAAGAAIKRWQQGGLSRRMVLGVIGSLAALWVQGFNRSRVVNREGLLRAVRERPAGVPLISCSNHMSTLDDPLMWGARGLPRFNPANTRWVLTAEDICFTNPVYAYFFRLGQCIPIRRGAGVHHEYVLEVLARINRGEWVHTFPEGKIQQELGPLPRLKWGIGSLIARASTPPIVLPVCHSGFQQMLPQKTTFLGIQSGRPKLPLVGKNVTIVVGDLLEFDVPALKKEAESAVARAKAEGKAFPWEAAVGEAESASVTRPGEGQRGIEESITPRASNKATASTAQATLPLMPEDNATKWLYAEISERIRVKMEELAFEAHRLNAMGRRWFMSK</sequence>
<dbReference type="AlphaFoldDB" id="A0A0U9HPJ0"/>